<dbReference type="STRING" id="688270.Celal_3111"/>
<dbReference type="OrthoDB" id="9769132at2"/>
<feature type="domain" description="Mce/MlaD" evidence="2">
    <location>
        <begin position="39"/>
        <end position="112"/>
    </location>
</feature>
<organism evidence="3 4">
    <name type="scientific">Cellulophaga algicola (strain DSM 14237 / IC166 / ACAM 630)</name>
    <dbReference type="NCBI Taxonomy" id="688270"/>
    <lineage>
        <taxon>Bacteria</taxon>
        <taxon>Pseudomonadati</taxon>
        <taxon>Bacteroidota</taxon>
        <taxon>Flavobacteriia</taxon>
        <taxon>Flavobacteriales</taxon>
        <taxon>Flavobacteriaceae</taxon>
        <taxon>Cellulophaga</taxon>
    </lineage>
</organism>
<dbReference type="Proteomes" id="UP000008634">
    <property type="component" value="Chromosome"/>
</dbReference>
<accession>E6X443</accession>
<keyword evidence="1" id="KW-0472">Membrane</keyword>
<protein>
    <submittedName>
        <fullName evidence="3">Mammalian cell entry related domain protein</fullName>
    </submittedName>
</protein>
<proteinExistence type="predicted"/>
<dbReference type="RefSeq" id="WP_013551848.1">
    <property type="nucleotide sequence ID" value="NC_014934.1"/>
</dbReference>
<dbReference type="PANTHER" id="PTHR33371:SF4">
    <property type="entry name" value="INTERMEMBRANE PHOSPHOLIPID TRANSPORT SYSTEM BINDING PROTEIN MLAD"/>
    <property type="match status" value="1"/>
</dbReference>
<keyword evidence="4" id="KW-1185">Reference proteome</keyword>
<sequence length="321" mass="34864">MKISREIKTGIIVVGGILLFLMGFSYLKSSSLFDNDKMFYAVYNNVGGLQTGTPVSINGYNVGKVNGIRFKDDSGQLLVTFSVSNEFEFSNQSRAELYDTGIIGGKGIQIIPMFDGAAMAKSGDTLLSSIKPGLTDLVQKNLAPLQHKIEGAVSNADSLLINFNQILDAKTKNDLRESISGLNALVKSFQGSATALNGILVDNKGSLDTSVQNLETMTDNFKLLSDSISKVGLATTLKSLESTMTSLDLMLAKVEKGDGTLGKLMTDEELYTNLANSSKELDLLLQDFRLNPKRYVNVSVFGKKQIEYEVPEDDPAQNNQN</sequence>
<keyword evidence="1" id="KW-0812">Transmembrane</keyword>
<evidence type="ECO:0000313" key="3">
    <source>
        <dbReference type="EMBL" id="ADV50385.1"/>
    </source>
</evidence>
<evidence type="ECO:0000313" key="4">
    <source>
        <dbReference type="Proteomes" id="UP000008634"/>
    </source>
</evidence>
<gene>
    <name evidence="3" type="ordered locus">Celal_3111</name>
</gene>
<dbReference type="HOGENOM" id="CLU_054524_1_0_10"/>
<dbReference type="InterPro" id="IPR003399">
    <property type="entry name" value="Mce/MlaD"/>
</dbReference>
<reference evidence="3 4" key="1">
    <citation type="journal article" date="2010" name="Stand. Genomic Sci.">
        <title>Complete genome sequence of Cellulophaga algicola type strain (IC166).</title>
        <authorList>
            <person name="Abt B."/>
            <person name="Lu M."/>
            <person name="Misra M."/>
            <person name="Han C."/>
            <person name="Nolan M."/>
            <person name="Lucas S."/>
            <person name="Hammon N."/>
            <person name="Deshpande S."/>
            <person name="Cheng J.F."/>
            <person name="Tapia R."/>
            <person name="Goodwin L."/>
            <person name="Pitluck S."/>
            <person name="Liolios K."/>
            <person name="Pagani I."/>
            <person name="Ivanova N."/>
            <person name="Mavromatis K."/>
            <person name="Ovchinikova G."/>
            <person name="Pati A."/>
            <person name="Chen A."/>
            <person name="Palaniappan K."/>
            <person name="Land M."/>
            <person name="Hauser L."/>
            <person name="Chang Y.J."/>
            <person name="Jeffries C.D."/>
            <person name="Detter J.C."/>
            <person name="Brambilla E."/>
            <person name="Rohde M."/>
            <person name="Tindall B.J."/>
            <person name="Goker M."/>
            <person name="Woyke T."/>
            <person name="Bristow J."/>
            <person name="Eisen J.A."/>
            <person name="Markowitz V."/>
            <person name="Hugenholtz P."/>
            <person name="Kyrpides N.C."/>
            <person name="Klenk H.P."/>
            <person name="Lapidus A."/>
        </authorList>
    </citation>
    <scope>NUCLEOTIDE SEQUENCE [LARGE SCALE GENOMIC DNA]</scope>
    <source>
        <strain evidence="4">DSM 14237 / IC166 / ACAM 630</strain>
    </source>
</reference>
<dbReference type="eggNOG" id="COG1463">
    <property type="taxonomic scope" value="Bacteria"/>
</dbReference>
<dbReference type="EMBL" id="CP002453">
    <property type="protein sequence ID" value="ADV50385.1"/>
    <property type="molecule type" value="Genomic_DNA"/>
</dbReference>
<evidence type="ECO:0000256" key="1">
    <source>
        <dbReference type="SAM" id="Phobius"/>
    </source>
</evidence>
<dbReference type="AlphaFoldDB" id="E6X443"/>
<dbReference type="InterPro" id="IPR052336">
    <property type="entry name" value="MlaD_Phospholipid_Transporter"/>
</dbReference>
<keyword evidence="1" id="KW-1133">Transmembrane helix</keyword>
<evidence type="ECO:0000259" key="2">
    <source>
        <dbReference type="Pfam" id="PF02470"/>
    </source>
</evidence>
<dbReference type="Pfam" id="PF02470">
    <property type="entry name" value="MlaD"/>
    <property type="match status" value="1"/>
</dbReference>
<dbReference type="KEGG" id="cao:Celal_3111"/>
<name>E6X443_CELAD</name>
<feature type="transmembrane region" description="Helical" evidence="1">
    <location>
        <begin position="7"/>
        <end position="27"/>
    </location>
</feature>
<dbReference type="PANTHER" id="PTHR33371">
    <property type="entry name" value="INTERMEMBRANE PHOSPHOLIPID TRANSPORT SYSTEM BINDING PROTEIN MLAD-RELATED"/>
    <property type="match status" value="1"/>
</dbReference>